<reference evidence="3" key="1">
    <citation type="submission" date="2016-10" db="EMBL/GenBank/DDBJ databases">
        <authorList>
            <person name="Varghese N."/>
            <person name="Submissions S."/>
        </authorList>
    </citation>
    <scope>NUCLEOTIDE SEQUENCE [LARGE SCALE GENOMIC DNA]</scope>
    <source>
        <strain evidence="3">ATCC 25963</strain>
    </source>
</reference>
<dbReference type="AlphaFoldDB" id="A0A1I2BD60"/>
<gene>
    <name evidence="2" type="ORF">SAMN02745121_04610</name>
</gene>
<sequence>MGTRAGAASGRGGLSRWRSRGKVTADVAGQNGTRGSWAWSRAIGGGLLALAAGCPGGAPEPGATQPGSSSGEPSTSDTTGATGPTTGEPLPPATACAEPTSLTASPRTIGEAVAFINALPQPLTLDCFLERLERPLALAATKSVISLQPAVGESSPRLFLFAGELVMSVAVDGHGFDLLEFGELVAPTRSIKGEIAFPLADAIPDDAPFTRVFDGEDGTGCGICHGSEAPAPEYPQAFVSDALRFPDFEAVAFADVRREYERCDPAVQPARCARLTALFGHGPVEPAAFPESMPTIYDYE</sequence>
<name>A0A1I2BD60_9BACT</name>
<feature type="region of interest" description="Disordered" evidence="1">
    <location>
        <begin position="1"/>
        <end position="36"/>
    </location>
</feature>
<protein>
    <submittedName>
        <fullName evidence="2">Uncharacterized protein</fullName>
    </submittedName>
</protein>
<evidence type="ECO:0000313" key="2">
    <source>
        <dbReference type="EMBL" id="SFE53999.1"/>
    </source>
</evidence>
<evidence type="ECO:0000313" key="3">
    <source>
        <dbReference type="Proteomes" id="UP000199400"/>
    </source>
</evidence>
<feature type="compositionally biased region" description="Polar residues" evidence="1">
    <location>
        <begin position="65"/>
        <end position="77"/>
    </location>
</feature>
<organism evidence="2 3">
    <name type="scientific">Nannocystis exedens</name>
    <dbReference type="NCBI Taxonomy" id="54"/>
    <lineage>
        <taxon>Bacteria</taxon>
        <taxon>Pseudomonadati</taxon>
        <taxon>Myxococcota</taxon>
        <taxon>Polyangia</taxon>
        <taxon>Nannocystales</taxon>
        <taxon>Nannocystaceae</taxon>
        <taxon>Nannocystis</taxon>
    </lineage>
</organism>
<dbReference type="Proteomes" id="UP000199400">
    <property type="component" value="Unassembled WGS sequence"/>
</dbReference>
<evidence type="ECO:0000256" key="1">
    <source>
        <dbReference type="SAM" id="MobiDB-lite"/>
    </source>
</evidence>
<accession>A0A1I2BD60</accession>
<keyword evidence="3" id="KW-1185">Reference proteome</keyword>
<feature type="compositionally biased region" description="Low complexity" evidence="1">
    <location>
        <begin position="78"/>
        <end position="88"/>
    </location>
</feature>
<feature type="region of interest" description="Disordered" evidence="1">
    <location>
        <begin position="54"/>
        <end position="101"/>
    </location>
</feature>
<proteinExistence type="predicted"/>
<dbReference type="EMBL" id="FOMX01000015">
    <property type="protein sequence ID" value="SFE53999.1"/>
    <property type="molecule type" value="Genomic_DNA"/>
</dbReference>